<dbReference type="InterPro" id="IPR006671">
    <property type="entry name" value="Cyclin_N"/>
</dbReference>
<dbReference type="OrthoDB" id="3031110at2759"/>
<evidence type="ECO:0000313" key="4">
    <source>
        <dbReference type="Proteomes" id="UP000620124"/>
    </source>
</evidence>
<dbReference type="InterPro" id="IPR013922">
    <property type="entry name" value="Cyclin_PHO80-like"/>
</dbReference>
<evidence type="ECO:0000313" key="3">
    <source>
        <dbReference type="EMBL" id="KAF7340283.1"/>
    </source>
</evidence>
<comment type="caution">
    <text evidence="3">The sequence shown here is derived from an EMBL/GenBank/DDBJ whole genome shotgun (WGS) entry which is preliminary data.</text>
</comment>
<dbReference type="SUPFAM" id="SSF47954">
    <property type="entry name" value="Cyclin-like"/>
    <property type="match status" value="1"/>
</dbReference>
<dbReference type="Gene3D" id="1.10.472.10">
    <property type="entry name" value="Cyclin-like"/>
    <property type="match status" value="1"/>
</dbReference>
<feature type="region of interest" description="Disordered" evidence="1">
    <location>
        <begin position="284"/>
        <end position="332"/>
    </location>
</feature>
<dbReference type="AlphaFoldDB" id="A0A8H6XFN5"/>
<protein>
    <submittedName>
        <fullName evidence="3">Cyclin N-terminal domain-containing protein</fullName>
    </submittedName>
</protein>
<dbReference type="PANTHER" id="PTHR15615:SF10">
    <property type="entry name" value="PHO85 CYCLIN-2-RELATED"/>
    <property type="match status" value="1"/>
</dbReference>
<keyword evidence="4" id="KW-1185">Reference proteome</keyword>
<dbReference type="GO" id="GO:0019901">
    <property type="term" value="F:protein kinase binding"/>
    <property type="evidence" value="ECO:0007669"/>
    <property type="project" value="InterPro"/>
</dbReference>
<name>A0A8H6XFN5_9AGAR</name>
<feature type="region of interest" description="Disordered" evidence="1">
    <location>
        <begin position="349"/>
        <end position="378"/>
    </location>
</feature>
<dbReference type="CDD" id="cd20557">
    <property type="entry name" value="CYCLIN_ScPCL1-like"/>
    <property type="match status" value="1"/>
</dbReference>
<feature type="compositionally biased region" description="Basic residues" evidence="1">
    <location>
        <begin position="369"/>
        <end position="378"/>
    </location>
</feature>
<feature type="domain" description="Cyclin N-terminal" evidence="2">
    <location>
        <begin position="148"/>
        <end position="241"/>
    </location>
</feature>
<organism evidence="3 4">
    <name type="scientific">Mycena venus</name>
    <dbReference type="NCBI Taxonomy" id="2733690"/>
    <lineage>
        <taxon>Eukaryota</taxon>
        <taxon>Fungi</taxon>
        <taxon>Dikarya</taxon>
        <taxon>Basidiomycota</taxon>
        <taxon>Agaricomycotina</taxon>
        <taxon>Agaricomycetes</taxon>
        <taxon>Agaricomycetidae</taxon>
        <taxon>Agaricales</taxon>
        <taxon>Marasmiineae</taxon>
        <taxon>Mycenaceae</taxon>
        <taxon>Mycena</taxon>
    </lineage>
</organism>
<feature type="compositionally biased region" description="Low complexity" evidence="1">
    <location>
        <begin position="298"/>
        <end position="310"/>
    </location>
</feature>
<dbReference type="Pfam" id="PF00134">
    <property type="entry name" value="Cyclin_N"/>
    <property type="match status" value="1"/>
</dbReference>
<dbReference type="PANTHER" id="PTHR15615">
    <property type="match status" value="1"/>
</dbReference>
<accession>A0A8H6XFN5</accession>
<evidence type="ECO:0000256" key="1">
    <source>
        <dbReference type="SAM" id="MobiDB-lite"/>
    </source>
</evidence>
<feature type="compositionally biased region" description="Pro residues" evidence="1">
    <location>
        <begin position="36"/>
        <end position="47"/>
    </location>
</feature>
<proteinExistence type="predicted"/>
<reference evidence="3" key="1">
    <citation type="submission" date="2020-05" db="EMBL/GenBank/DDBJ databases">
        <title>Mycena genomes resolve the evolution of fungal bioluminescence.</title>
        <authorList>
            <person name="Tsai I.J."/>
        </authorList>
    </citation>
    <scope>NUCLEOTIDE SEQUENCE</scope>
    <source>
        <strain evidence="3">CCC161011</strain>
    </source>
</reference>
<dbReference type="GO" id="GO:0005634">
    <property type="term" value="C:nucleus"/>
    <property type="evidence" value="ECO:0007669"/>
    <property type="project" value="TreeGrafter"/>
</dbReference>
<sequence length="405" mass="43684">MTKTGFGHRHLTQRNLSRLSPRSAVYIYNNNALPTHCPPPAAHPPPQAMNSPATSDSSSSSSGSSPASTSDYSSWSPSSSKTSSPVHPASLVDPSTHSPELMQLVDIDLSRPVVEYVVSCVQETVDYAFGRSARPRGRSRSPRSHKFTNFVSNVLSRAEVTPATLLVALVYIARSRRHLSIALEQWALERVFLGALIVASKYTQDSTLRNVHWALVTGVFGKGDIGRIEREFLEVLDWELSVTEADVLAHHEGLNDAAGFSESWVAKEETVNVLHPSLALALAHPHSPTSAPVPELEPSSPHSSAGSLSPRTPISHSVSPDADADMDDVVDSPTCTLVSPTMAVDMHSAIPTPAPAPTPVSARTTTPPPRKRARHGHGHARRKLCELLSAFHYPHHHHNAVEVAA</sequence>
<feature type="compositionally biased region" description="Low complexity" evidence="1">
    <location>
        <begin position="51"/>
        <end position="90"/>
    </location>
</feature>
<dbReference type="GO" id="GO:0000307">
    <property type="term" value="C:cyclin-dependent protein kinase holoenzyme complex"/>
    <property type="evidence" value="ECO:0007669"/>
    <property type="project" value="TreeGrafter"/>
</dbReference>
<dbReference type="GO" id="GO:0016538">
    <property type="term" value="F:cyclin-dependent protein serine/threonine kinase regulator activity"/>
    <property type="evidence" value="ECO:0007669"/>
    <property type="project" value="TreeGrafter"/>
</dbReference>
<dbReference type="Proteomes" id="UP000620124">
    <property type="component" value="Unassembled WGS sequence"/>
</dbReference>
<evidence type="ECO:0000259" key="2">
    <source>
        <dbReference type="Pfam" id="PF00134"/>
    </source>
</evidence>
<feature type="region of interest" description="Disordered" evidence="1">
    <location>
        <begin position="36"/>
        <end position="95"/>
    </location>
</feature>
<dbReference type="InterPro" id="IPR036915">
    <property type="entry name" value="Cyclin-like_sf"/>
</dbReference>
<dbReference type="EMBL" id="JACAZI010000019">
    <property type="protein sequence ID" value="KAF7340283.1"/>
    <property type="molecule type" value="Genomic_DNA"/>
</dbReference>
<gene>
    <name evidence="3" type="ORF">MVEN_01947300</name>
</gene>